<sequence length="49" mass="5278">MTNSNPWTPPNNEDPERPARPGSILIIALIVLLCGHCGCHVVSDVTLIL</sequence>
<accession>A0ABX7DD30</accession>
<evidence type="ECO:0000313" key="3">
    <source>
        <dbReference type="Proteomes" id="UP000595757"/>
    </source>
</evidence>
<evidence type="ECO:0000256" key="1">
    <source>
        <dbReference type="SAM" id="Phobius"/>
    </source>
</evidence>
<organism evidence="2 3">
    <name type="scientific">Corynebacterium striatum</name>
    <dbReference type="NCBI Taxonomy" id="43770"/>
    <lineage>
        <taxon>Bacteria</taxon>
        <taxon>Bacillati</taxon>
        <taxon>Actinomycetota</taxon>
        <taxon>Actinomycetes</taxon>
        <taxon>Mycobacteriales</taxon>
        <taxon>Corynebacteriaceae</taxon>
        <taxon>Corynebacterium</taxon>
    </lineage>
</organism>
<feature type="transmembrane region" description="Helical" evidence="1">
    <location>
        <begin position="24"/>
        <end position="48"/>
    </location>
</feature>
<dbReference type="GeneID" id="72412098"/>
<dbReference type="EMBL" id="CP068158">
    <property type="protein sequence ID" value="QQU76237.1"/>
    <property type="molecule type" value="Genomic_DNA"/>
</dbReference>
<keyword evidence="3" id="KW-1185">Reference proteome</keyword>
<dbReference type="Proteomes" id="UP000595757">
    <property type="component" value="Chromosome"/>
</dbReference>
<keyword evidence="1" id="KW-1133">Transmembrane helix</keyword>
<evidence type="ECO:0000313" key="2">
    <source>
        <dbReference type="EMBL" id="QQU76237.1"/>
    </source>
</evidence>
<name>A0ABX7DD30_CORST</name>
<proteinExistence type="predicted"/>
<keyword evidence="1" id="KW-0812">Transmembrane</keyword>
<keyword evidence="1" id="KW-0472">Membrane</keyword>
<gene>
    <name evidence="2" type="ORF">I6I72_08850</name>
</gene>
<reference evidence="2 3" key="1">
    <citation type="submission" date="2021-01" db="EMBL/GenBank/DDBJ databases">
        <title>FDA dAtabase for Regulatory Grade micrObial Sequences (FDA-ARGOS): Supporting development and validation of Infectious Disease Dx tests.</title>
        <authorList>
            <person name="Sproer C."/>
            <person name="Gronow S."/>
            <person name="Severitt S."/>
            <person name="Schroder I."/>
            <person name="Tallon L."/>
            <person name="Sadzewicz L."/>
            <person name="Zhao X."/>
            <person name="Boylan J."/>
            <person name="Ott S."/>
            <person name="Bowen H."/>
            <person name="Vavikolanu K."/>
            <person name="Mehta A."/>
            <person name="Aluvathingal J."/>
            <person name="Nadendla S."/>
            <person name="Lowell S."/>
            <person name="Myers T."/>
            <person name="Yan Y."/>
            <person name="Sichtig H."/>
        </authorList>
    </citation>
    <scope>NUCLEOTIDE SEQUENCE [LARGE SCALE GENOMIC DNA]</scope>
    <source>
        <strain evidence="2 3">FDAARGOS_1115</strain>
    </source>
</reference>
<protein>
    <submittedName>
        <fullName evidence="2">Uncharacterized protein</fullName>
    </submittedName>
</protein>
<dbReference type="RefSeq" id="WP_153246193.1">
    <property type="nucleotide sequence ID" value="NZ_CAACYF010000003.1"/>
</dbReference>